<evidence type="ECO:0000313" key="3">
    <source>
        <dbReference type="EMBL" id="RAV09414.1"/>
    </source>
</evidence>
<gene>
    <name evidence="3" type="ORF">DQG23_39655</name>
</gene>
<organism evidence="3 4">
    <name type="scientific">Paenibacillus contaminans</name>
    <dbReference type="NCBI Taxonomy" id="450362"/>
    <lineage>
        <taxon>Bacteria</taxon>
        <taxon>Bacillati</taxon>
        <taxon>Bacillota</taxon>
        <taxon>Bacilli</taxon>
        <taxon>Bacillales</taxon>
        <taxon>Paenibacillaceae</taxon>
        <taxon>Paenibacillus</taxon>
    </lineage>
</organism>
<comment type="caution">
    <text evidence="3">The sequence shown here is derived from an EMBL/GenBank/DDBJ whole genome shotgun (WGS) entry which is preliminary data.</text>
</comment>
<dbReference type="Gene3D" id="3.40.190.10">
    <property type="entry name" value="Periplasmic binding protein-like II"/>
    <property type="match status" value="2"/>
</dbReference>
<evidence type="ECO:0000256" key="2">
    <source>
        <dbReference type="SAM" id="SignalP"/>
    </source>
</evidence>
<feature type="signal peptide" evidence="2">
    <location>
        <begin position="1"/>
        <end position="23"/>
    </location>
</feature>
<dbReference type="InterPro" id="IPR050490">
    <property type="entry name" value="Bact_solute-bd_prot1"/>
</dbReference>
<accession>A0A329LNE6</accession>
<dbReference type="EMBL" id="QMFB01000050">
    <property type="protein sequence ID" value="RAV09414.1"/>
    <property type="molecule type" value="Genomic_DNA"/>
</dbReference>
<protein>
    <submittedName>
        <fullName evidence="3">ABC transporter substrate-binding protein</fullName>
    </submittedName>
</protein>
<keyword evidence="2" id="KW-0732">Signal</keyword>
<keyword evidence="4" id="KW-1185">Reference proteome</keyword>
<name>A0A329LNE6_9BACL</name>
<feature type="region of interest" description="Disordered" evidence="1">
    <location>
        <begin position="27"/>
        <end position="47"/>
    </location>
</feature>
<feature type="chain" id="PRO_5038376064" evidence="2">
    <location>
        <begin position="24"/>
        <end position="544"/>
    </location>
</feature>
<dbReference type="AlphaFoldDB" id="A0A329LNE6"/>
<evidence type="ECO:0000256" key="1">
    <source>
        <dbReference type="SAM" id="MobiDB-lite"/>
    </source>
</evidence>
<dbReference type="OrthoDB" id="2506821at2"/>
<sequence length="544" mass="60682">MQKRNKTIVLALTSILAAGSVLAGCSKEQGNDPADNSPSGKVEEQKRGKISVMVYDRGRVPADEGTYEKNRWTEWINKNGPVDATFVPIPRNNPGEKLNVLLASGTAPDFIQDYDAMNKNAWYASKQLMPLDDLIEKHSVEYKALLKKYPILRKLGTQDDGKLYEVGAFVPADINWVFLVRTDWLKNLNLDVPKTTEELYAVAKAFTENDPDGNGKKDTYGMSLGGGFNNNIFNWIFGVPSAGHALEDGKMVYPWKQKEAIAEFKKRLYQDGLIDKDFAADANGEKAKRDFVNGKLGFYTMQWADVKSTFEAFKKNVPEGTLIPIALPKSQFGQFAPALGGPGSTPGVINANAKDPVSVIKYIDFLNKEETLKALKWGIEGEHYKLDAKGCPAPADLEKNKKELSWNVDYSMISNPTDATLKCDPLVMQLDTSTSVGLEYKTILETARKIYLNPQTPMPGYFLNVPVMPNDLNMINQSVAKLGDEYSKAIVTKDYSVEKATQTAKDMWTKAGGGKIDEWYNTYYNNNKDNKDKIVTVMDIYEKK</sequence>
<dbReference type="PANTHER" id="PTHR43649">
    <property type="entry name" value="ARABINOSE-BINDING PROTEIN-RELATED"/>
    <property type="match status" value="1"/>
</dbReference>
<proteinExistence type="predicted"/>
<dbReference type="PROSITE" id="PS51257">
    <property type="entry name" value="PROKAR_LIPOPROTEIN"/>
    <property type="match status" value="1"/>
</dbReference>
<evidence type="ECO:0000313" key="4">
    <source>
        <dbReference type="Proteomes" id="UP000250369"/>
    </source>
</evidence>
<dbReference type="SUPFAM" id="SSF53850">
    <property type="entry name" value="Periplasmic binding protein-like II"/>
    <property type="match status" value="1"/>
</dbReference>
<dbReference type="RefSeq" id="WP_113036581.1">
    <property type="nucleotide sequence ID" value="NZ_QMFB01000050.1"/>
</dbReference>
<dbReference type="PANTHER" id="PTHR43649:SF12">
    <property type="entry name" value="DIACETYLCHITOBIOSE BINDING PROTEIN DASA"/>
    <property type="match status" value="1"/>
</dbReference>
<reference evidence="3 4" key="1">
    <citation type="journal article" date="2009" name="Int. J. Syst. Evol. Microbiol.">
        <title>Paenibacillus contaminans sp. nov., isolated from a contaminated laboratory plate.</title>
        <authorList>
            <person name="Chou J.H."/>
            <person name="Lee J.H."/>
            <person name="Lin M.C."/>
            <person name="Chang P.S."/>
            <person name="Arun A.B."/>
            <person name="Young C.C."/>
            <person name="Chen W.M."/>
        </authorList>
    </citation>
    <scope>NUCLEOTIDE SEQUENCE [LARGE SCALE GENOMIC DNA]</scope>
    <source>
        <strain evidence="3 4">CKOBP-6</strain>
    </source>
</reference>
<dbReference type="Proteomes" id="UP000250369">
    <property type="component" value="Unassembled WGS sequence"/>
</dbReference>